<dbReference type="EMBL" id="WKJL01000001">
    <property type="protein sequence ID" value="MRW82841.1"/>
    <property type="molecule type" value="Genomic_DNA"/>
</dbReference>
<evidence type="ECO:0000313" key="2">
    <source>
        <dbReference type="Proteomes" id="UP000439986"/>
    </source>
</evidence>
<keyword evidence="2" id="KW-1185">Reference proteome</keyword>
<dbReference type="RefSeq" id="WP_154355879.1">
    <property type="nucleotide sequence ID" value="NZ_WKJL01000001.1"/>
</dbReference>
<name>A0A844CVN9_9BURK</name>
<dbReference type="Proteomes" id="UP000439986">
    <property type="component" value="Unassembled WGS sequence"/>
</dbReference>
<reference evidence="1 2" key="1">
    <citation type="submission" date="2019-11" db="EMBL/GenBank/DDBJ databases">
        <title>Novel species isolated from a subtropical stream in China.</title>
        <authorList>
            <person name="Lu H."/>
        </authorList>
    </citation>
    <scope>NUCLEOTIDE SEQUENCE [LARGE SCALE GENOMIC DNA]</scope>
    <source>
        <strain evidence="1 2">FT26W</strain>
    </source>
</reference>
<organism evidence="1 2">
    <name type="scientific">Duganella aquatilis</name>
    <dbReference type="NCBI Taxonomy" id="2666082"/>
    <lineage>
        <taxon>Bacteria</taxon>
        <taxon>Pseudomonadati</taxon>
        <taxon>Pseudomonadota</taxon>
        <taxon>Betaproteobacteria</taxon>
        <taxon>Burkholderiales</taxon>
        <taxon>Oxalobacteraceae</taxon>
        <taxon>Telluria group</taxon>
        <taxon>Duganella</taxon>
    </lineage>
</organism>
<gene>
    <name evidence="1" type="ORF">GJ698_01885</name>
</gene>
<proteinExistence type="predicted"/>
<sequence length="47" mass="5460">MTTPNMTDLQLEEYMALVVSKVDQLGIHYVNRQIAWAEEQLRLRGVV</sequence>
<dbReference type="AlphaFoldDB" id="A0A844CVN9"/>
<accession>A0A844CVN9</accession>
<protein>
    <submittedName>
        <fullName evidence="1">Uncharacterized protein</fullName>
    </submittedName>
</protein>
<comment type="caution">
    <text evidence="1">The sequence shown here is derived from an EMBL/GenBank/DDBJ whole genome shotgun (WGS) entry which is preliminary data.</text>
</comment>
<evidence type="ECO:0000313" key="1">
    <source>
        <dbReference type="EMBL" id="MRW82841.1"/>
    </source>
</evidence>